<feature type="region of interest" description="Disordered" evidence="1">
    <location>
        <begin position="726"/>
        <end position="759"/>
    </location>
</feature>
<feature type="region of interest" description="Disordered" evidence="1">
    <location>
        <begin position="58"/>
        <end position="148"/>
    </location>
</feature>
<feature type="compositionally biased region" description="Polar residues" evidence="1">
    <location>
        <begin position="1454"/>
        <end position="1463"/>
    </location>
</feature>
<feature type="compositionally biased region" description="Acidic residues" evidence="1">
    <location>
        <begin position="364"/>
        <end position="377"/>
    </location>
</feature>
<feature type="region of interest" description="Disordered" evidence="1">
    <location>
        <begin position="1783"/>
        <end position="1821"/>
    </location>
</feature>
<feature type="compositionally biased region" description="Basic and acidic residues" evidence="1">
    <location>
        <begin position="1788"/>
        <end position="1797"/>
    </location>
</feature>
<feature type="compositionally biased region" description="Pro residues" evidence="1">
    <location>
        <begin position="1559"/>
        <end position="1570"/>
    </location>
</feature>
<feature type="compositionally biased region" description="Polar residues" evidence="1">
    <location>
        <begin position="2089"/>
        <end position="2098"/>
    </location>
</feature>
<dbReference type="Proteomes" id="UP001329430">
    <property type="component" value="Chromosome 6"/>
</dbReference>
<evidence type="ECO:0000313" key="4">
    <source>
        <dbReference type="Proteomes" id="UP001329430"/>
    </source>
</evidence>
<feature type="compositionally biased region" description="Basic and acidic residues" evidence="1">
    <location>
        <begin position="130"/>
        <end position="141"/>
    </location>
</feature>
<feature type="compositionally biased region" description="Basic and acidic residues" evidence="1">
    <location>
        <begin position="2106"/>
        <end position="2115"/>
    </location>
</feature>
<feature type="region of interest" description="Disordered" evidence="1">
    <location>
        <begin position="357"/>
        <end position="418"/>
    </location>
</feature>
<evidence type="ECO:0000313" key="3">
    <source>
        <dbReference type="EMBL" id="KAK5642501.1"/>
    </source>
</evidence>
<feature type="compositionally biased region" description="Acidic residues" evidence="1">
    <location>
        <begin position="1099"/>
        <end position="1108"/>
    </location>
</feature>
<feature type="compositionally biased region" description="Basic and acidic residues" evidence="1">
    <location>
        <begin position="859"/>
        <end position="883"/>
    </location>
</feature>
<accession>A0AAN7ZL44</accession>
<feature type="region of interest" description="Disordered" evidence="1">
    <location>
        <begin position="1435"/>
        <end position="1527"/>
    </location>
</feature>
<keyword evidence="4" id="KW-1185">Reference proteome</keyword>
<feature type="compositionally biased region" description="Polar residues" evidence="1">
    <location>
        <begin position="105"/>
        <end position="116"/>
    </location>
</feature>
<feature type="compositionally biased region" description="Basic and acidic residues" evidence="1">
    <location>
        <begin position="288"/>
        <end position="300"/>
    </location>
</feature>
<feature type="compositionally biased region" description="Basic residues" evidence="1">
    <location>
        <begin position="171"/>
        <end position="180"/>
    </location>
</feature>
<feature type="compositionally biased region" description="Basic residues" evidence="1">
    <location>
        <begin position="1571"/>
        <end position="1580"/>
    </location>
</feature>
<feature type="region of interest" description="Disordered" evidence="1">
    <location>
        <begin position="279"/>
        <end position="345"/>
    </location>
</feature>
<feature type="compositionally biased region" description="Basic and acidic residues" evidence="1">
    <location>
        <begin position="558"/>
        <end position="585"/>
    </location>
</feature>
<feature type="region of interest" description="Disordered" evidence="1">
    <location>
        <begin position="1027"/>
        <end position="1144"/>
    </location>
</feature>
<feature type="compositionally biased region" description="Basic and acidic residues" evidence="1">
    <location>
        <begin position="1309"/>
        <end position="1323"/>
    </location>
</feature>
<feature type="region of interest" description="Disordered" evidence="1">
    <location>
        <begin position="2070"/>
        <end position="2136"/>
    </location>
</feature>
<evidence type="ECO:0000256" key="2">
    <source>
        <dbReference type="SAM" id="Phobius"/>
    </source>
</evidence>
<comment type="caution">
    <text evidence="3">The sequence shown here is derived from an EMBL/GenBank/DDBJ whole genome shotgun (WGS) entry which is preliminary data.</text>
</comment>
<feature type="compositionally biased region" description="Basic residues" evidence="1">
    <location>
        <begin position="959"/>
        <end position="969"/>
    </location>
</feature>
<protein>
    <submittedName>
        <fullName evidence="3">Uncharacterized protein</fullName>
    </submittedName>
</protein>
<keyword evidence="2" id="KW-0472">Membrane</keyword>
<feature type="region of interest" description="Disordered" evidence="1">
    <location>
        <begin position="495"/>
        <end position="589"/>
    </location>
</feature>
<evidence type="ECO:0000256" key="1">
    <source>
        <dbReference type="SAM" id="MobiDB-lite"/>
    </source>
</evidence>
<feature type="region of interest" description="Disordered" evidence="1">
    <location>
        <begin position="1266"/>
        <end position="1323"/>
    </location>
</feature>
<feature type="region of interest" description="Disordered" evidence="1">
    <location>
        <begin position="1548"/>
        <end position="1599"/>
    </location>
</feature>
<feature type="compositionally biased region" description="Basic and acidic residues" evidence="1">
    <location>
        <begin position="499"/>
        <end position="518"/>
    </location>
</feature>
<dbReference type="EMBL" id="JAVRBK010000006">
    <property type="protein sequence ID" value="KAK5642501.1"/>
    <property type="molecule type" value="Genomic_DNA"/>
</dbReference>
<feature type="transmembrane region" description="Helical" evidence="2">
    <location>
        <begin position="2232"/>
        <end position="2249"/>
    </location>
</feature>
<keyword evidence="2" id="KW-0812">Transmembrane</keyword>
<keyword evidence="2" id="KW-1133">Transmembrane helix</keyword>
<feature type="compositionally biased region" description="Polar residues" evidence="1">
    <location>
        <begin position="834"/>
        <end position="845"/>
    </location>
</feature>
<reference evidence="3 4" key="1">
    <citation type="journal article" date="2024" name="Insects">
        <title>An Improved Chromosome-Level Genome Assembly of the Firefly Pyrocoelia pectoralis.</title>
        <authorList>
            <person name="Fu X."/>
            <person name="Meyer-Rochow V.B."/>
            <person name="Ballantyne L."/>
            <person name="Zhu X."/>
        </authorList>
    </citation>
    <scope>NUCLEOTIDE SEQUENCE [LARGE SCALE GENOMIC DNA]</scope>
    <source>
        <strain evidence="3">XCY_ONT2</strain>
    </source>
</reference>
<feature type="compositionally biased region" description="Acidic residues" evidence="1">
    <location>
        <begin position="301"/>
        <end position="311"/>
    </location>
</feature>
<feature type="region of interest" description="Disordered" evidence="1">
    <location>
        <begin position="831"/>
        <end position="925"/>
    </location>
</feature>
<feature type="region of interest" description="Disordered" evidence="1">
    <location>
        <begin position="1162"/>
        <end position="1220"/>
    </location>
</feature>
<gene>
    <name evidence="3" type="ORF">RI129_008668</name>
</gene>
<feature type="compositionally biased region" description="Basic and acidic residues" evidence="1">
    <location>
        <begin position="83"/>
        <end position="104"/>
    </location>
</feature>
<feature type="compositionally biased region" description="Low complexity" evidence="1">
    <location>
        <begin position="1036"/>
        <end position="1045"/>
    </location>
</feature>
<proteinExistence type="predicted"/>
<organism evidence="3 4">
    <name type="scientific">Pyrocoelia pectoralis</name>
    <dbReference type="NCBI Taxonomy" id="417401"/>
    <lineage>
        <taxon>Eukaryota</taxon>
        <taxon>Metazoa</taxon>
        <taxon>Ecdysozoa</taxon>
        <taxon>Arthropoda</taxon>
        <taxon>Hexapoda</taxon>
        <taxon>Insecta</taxon>
        <taxon>Pterygota</taxon>
        <taxon>Neoptera</taxon>
        <taxon>Endopterygota</taxon>
        <taxon>Coleoptera</taxon>
        <taxon>Polyphaga</taxon>
        <taxon>Elateriformia</taxon>
        <taxon>Elateroidea</taxon>
        <taxon>Lampyridae</taxon>
        <taxon>Lampyrinae</taxon>
        <taxon>Pyrocoelia</taxon>
    </lineage>
</organism>
<feature type="compositionally biased region" description="Basic and acidic residues" evidence="1">
    <location>
        <begin position="1656"/>
        <end position="1665"/>
    </location>
</feature>
<feature type="compositionally biased region" description="Polar residues" evidence="1">
    <location>
        <begin position="241"/>
        <end position="253"/>
    </location>
</feature>
<feature type="region of interest" description="Disordered" evidence="1">
    <location>
        <begin position="945"/>
        <end position="983"/>
    </location>
</feature>
<feature type="compositionally biased region" description="Basic and acidic residues" evidence="1">
    <location>
        <begin position="1467"/>
        <end position="1486"/>
    </location>
</feature>
<sequence>MEEIDRESHNASPDIPKVPIKTYRWEDVKRSRKRGAYPWTHLTKPPFDGEVDPEEYTMDAFRRSRSTSTLGKSETQEAADVEMGEKSEDDLHTDDENLADKENVNDINIQPASVSAETLEVPVSTVHGNGNKDRAKSAEPYKKRKLSVDSSYSRISLPKLRIMDKLKTAKSKLKVPKLPKRPPSGEAALKDVKKQKIASSNSEKKHKMQTIKDGSPVYIHIPLKPPPGETDEYSKYEFESAKQSPSGSLTNINPPVEKKRKVSLLGLLTQIKLAHDQHVARRASQTSEEFKKPSKLKSDSDSDVQIEELTEEPQTAPDQEESVRPTVEIEESGSTVRTELEDSMRSDKVVIEELADNEKKLDMCEPEVQEQTEDSSVDDISQYLDKDDKCEVQDAGEPSTVEVQEKQAPSEDVPDPEKLRKLEATLSKWKKQTPAQVNLELPARETLPVRARSEEPKRKRRSSIDSSHSRKSLSKLAFVKKIKQAKEKIKFPKFPSFSRFDKKSKPQEEKTEIAEKSTQKSKKSQPAQSVKPVYIHIPLKLPPGESDEFSHLENQTIDETRPIKKKKEEEEGEEVREAETPDSDLHGSNIQLIILTPPSDDEILDSAGPETPCETDQKFFGSLKIEDLKTLAKNAVDSVYPDSKVLETVSEAEDNQEIDDEHDLEEHKGILQLKHQILVDEEDGLKLSEVAISMINEELEKEYKQQALGLKSLIKAETSPVLKKKVSFKRKSKTENGGPIYEDVQLSKPDGKAPDGNVVPHGAVIPLESFQSMSVDEEKSYLDKQIMKTTSLEDDYNKWSKSNDHEYEPINPPPEVVSIRAPPVIYDGTRSLERNMQPSYDNSIIQHDERKSNQNLAIHELEKNFEDRYFPNKSSNAEKHEEDFAALPGTVSKTDSLQYNSKASTSSKGSTGGKRRNDSISKSFNNTLRTQAVKIKTKIQGIKRPKITLPSPPKLPTAKFKKPGFKKPNIKFPKLPNPPSINLPSFNFARKDSKETWRARQFSTESNVGDSKKKIFDFRTYPRMFDRSKGRDKVSSENNEQSSSQPTFATVPRISKIKTSSKWGDIKKEMSKSPDVIRIPLHSQDSMDAPKNTEFDSNTNEDETEQNQETEYLPQNEEYIEDNREEEFNHDRPEEEEEYLHENHEEDLMLKKELLKRWDHGEFHEGPQTGRYIEDIHNVDYSPPPEQEGEDLQTPQEGSMEITPPKEHSSGSLSEHRRGVLEEIDSDEFFLREKGISQEDIEVGKYLSSEIRDAFRKPISALPKSHSEDVEYDMELSDQSEPVREPPRRKPLRKPKRKKTPHVSSEQLSFDRESYNTEPEEYPKEFKEVDLEILPPVRPNRRSNSRKKEKAENVDVIPFQETIPIGEQIDGFIHPDYIIAMENTEILRDNILGNNMQYFYENDFPPTYENECMKDFEQPKIKVYDPYNGYENFQGARQAAGRPPVPPTRRQRSLRSLTPSDQDSIVDEEKHIPLENVQDYRADREYIIPTPEPPERPRRTRSSTRSISQLEDDRTSRGADSLVSDNQEEVKEVIEEVCIRDTRDASGYAVIDKTKTREPPLPPSRLPKTPPRTRRGNKNKVKNDKFATVPRPTNGIVTPVRPLRNYSTLRGTSSSLNEDEKENVNVIHLQSGEVVQKMRDRPLPAPPRPPRKSRSSLRDISHERNLPTNSHENLDKVSTAEDQIEVDDLSQLEDQILPYDHEETITHGSLVLQTLRDPDAISHSTLTTDDKSTVHVIEITREPLDEDDKFSEVLDEFKNLKSPPDVPPPSDEAEILQEQLDEDSEIPPDFHELKSPEIEEPDETSTIPEEFSQLKDPSVQQPRPLESVGIIHDDQEISILRAQKLQVADLDVDKLHVNELQANKIIVSELDGISLQVSEINSKCGNLIVSGIDLPPNLIQEMLQKLQMAAEEHIASTTVQQSSSGVKPDEENAIPVEKKTSFEEQPLEVDMFDTAPPVPPRHDSKTDLLEANEEKLEETDDVVVGEIVEGVSEELLEPPVRPPRRSSQVEKVAESIDEDELFSNIEQNMGDVEILEERLIQELIDGTNVPEENQECNLNDVDVTNDSLSANNLENDDKNDDSTKEVLRQETNAESDIQQIDVEQETLSKSEEEPPPRPPDPVQPELAYIPSQPPPSFYALRSPHFKEFIDEDIPLPPRRKRHHKPPPPVTASSSEDVVPVSRRHHRSPEPSIPQLTGQLVRLCALEGDRSIRRLITHITNNIINNVDGKQDLHVIILLLLILIAGLILLSEPKVTIYQSHWDFFNPPTDL</sequence>
<feature type="compositionally biased region" description="Basic and acidic residues" evidence="1">
    <location>
        <begin position="1204"/>
        <end position="1220"/>
    </location>
</feature>
<feature type="region of interest" description="Disordered" evidence="1">
    <location>
        <begin position="171"/>
        <end position="256"/>
    </location>
</feature>
<feature type="compositionally biased region" description="Basic residues" evidence="1">
    <location>
        <begin position="1289"/>
        <end position="1301"/>
    </location>
</feature>
<feature type="region of interest" description="Disordered" evidence="1">
    <location>
        <begin position="1631"/>
        <end position="1676"/>
    </location>
</feature>
<feature type="compositionally biased region" description="Polar residues" evidence="1">
    <location>
        <begin position="891"/>
        <end position="900"/>
    </location>
</feature>
<feature type="region of interest" description="Disordered" evidence="1">
    <location>
        <begin position="2155"/>
        <end position="2178"/>
    </location>
</feature>
<name>A0AAN7ZL44_9COLE</name>
<feature type="compositionally biased region" description="Basic and acidic residues" evidence="1">
    <location>
        <begin position="403"/>
        <end position="418"/>
    </location>
</feature>
<feature type="region of interest" description="Disordered" evidence="1">
    <location>
        <begin position="431"/>
        <end position="471"/>
    </location>
</feature>